<accession>A0A6J4LYS2</accession>
<reference evidence="1" key="1">
    <citation type="submission" date="2020-02" db="EMBL/GenBank/DDBJ databases">
        <authorList>
            <person name="Meier V. D."/>
        </authorList>
    </citation>
    <scope>NUCLEOTIDE SEQUENCE</scope>
    <source>
        <strain evidence="1">AVDCRST_MAG89</strain>
    </source>
</reference>
<dbReference type="AlphaFoldDB" id="A0A6J4LYS2"/>
<sequence length="46" mass="4765">MTLAFVALGLGALALVLATMSGILFLDFGVVPQEGQGMVPPSDFIR</sequence>
<gene>
    <name evidence="1" type="ORF">AVDCRST_MAG89-2787</name>
</gene>
<evidence type="ECO:0000313" key="1">
    <source>
        <dbReference type="EMBL" id="CAA9344445.1"/>
    </source>
</evidence>
<dbReference type="EMBL" id="CADCTV010000582">
    <property type="protein sequence ID" value="CAA9344445.1"/>
    <property type="molecule type" value="Genomic_DNA"/>
</dbReference>
<protein>
    <submittedName>
        <fullName evidence="1">Uncharacterized protein</fullName>
    </submittedName>
</protein>
<proteinExistence type="predicted"/>
<organism evidence="1">
    <name type="scientific">uncultured Gemmatimonadota bacterium</name>
    <dbReference type="NCBI Taxonomy" id="203437"/>
    <lineage>
        <taxon>Bacteria</taxon>
        <taxon>Pseudomonadati</taxon>
        <taxon>Gemmatimonadota</taxon>
        <taxon>environmental samples</taxon>
    </lineage>
</organism>
<name>A0A6J4LYS2_9BACT</name>